<evidence type="ECO:0000313" key="2">
    <source>
        <dbReference type="Proteomes" id="UP000216001"/>
    </source>
</evidence>
<gene>
    <name evidence="1" type="ORF">CHI95_07605</name>
</gene>
<reference evidence="1 2" key="1">
    <citation type="submission" date="2017-07" db="EMBL/GenBank/DDBJ databases">
        <title>blaIMP-27 on transferable plasmids in Proteus mirabilis and Providencia rettgeri.</title>
        <authorList>
            <person name="Potter R."/>
        </authorList>
    </citation>
    <scope>NUCLEOTIDE SEQUENCE [LARGE SCALE GENOMIC DNA]</scope>
    <source>
        <strain evidence="1 2">PR1</strain>
    </source>
</reference>
<name>A0A264VVK8_PRORE</name>
<proteinExistence type="predicted"/>
<dbReference type="EMBL" id="NOWC01000006">
    <property type="protein sequence ID" value="OZS75359.1"/>
    <property type="molecule type" value="Genomic_DNA"/>
</dbReference>
<dbReference type="RefSeq" id="WP_094961260.1">
    <property type="nucleotide sequence ID" value="NZ_NOWC01000006.1"/>
</dbReference>
<dbReference type="Proteomes" id="UP000216001">
    <property type="component" value="Unassembled WGS sequence"/>
</dbReference>
<accession>A0A264VVK8</accession>
<protein>
    <submittedName>
        <fullName evidence="1">Uncharacterized protein</fullName>
    </submittedName>
</protein>
<dbReference type="AlphaFoldDB" id="A0A264VVK8"/>
<organism evidence="1 2">
    <name type="scientific">Providencia rettgeri</name>
    <dbReference type="NCBI Taxonomy" id="587"/>
    <lineage>
        <taxon>Bacteria</taxon>
        <taxon>Pseudomonadati</taxon>
        <taxon>Pseudomonadota</taxon>
        <taxon>Gammaproteobacteria</taxon>
        <taxon>Enterobacterales</taxon>
        <taxon>Morganellaceae</taxon>
        <taxon>Providencia</taxon>
    </lineage>
</organism>
<sequence length="180" mass="20485">MASEDKNNSSIDFWRTLRDLSDARMKAISAVRAIGLTGEEAQQNGIDEVKALIERELNVSAENKTTEKHYDISTEKLERAKICIHGNLIHRLTRSFNFIGCESELSTGDIAWLYDHISKLVEINNLLLVRREFEDLLLKVDAADIHLTDKEMVAANNISQQLNHFLDKDLSFELKLNKGC</sequence>
<comment type="caution">
    <text evidence="1">The sequence shown here is derived from an EMBL/GenBank/DDBJ whole genome shotgun (WGS) entry which is preliminary data.</text>
</comment>
<evidence type="ECO:0000313" key="1">
    <source>
        <dbReference type="EMBL" id="OZS75359.1"/>
    </source>
</evidence>